<evidence type="ECO:0000256" key="6">
    <source>
        <dbReference type="SAM" id="MobiDB-lite"/>
    </source>
</evidence>
<feature type="region of interest" description="Disordered" evidence="6">
    <location>
        <begin position="80"/>
        <end position="104"/>
    </location>
</feature>
<dbReference type="PANTHER" id="PTHR31072">
    <property type="entry name" value="TRANSCRIPTION FACTOR TCP4-RELATED"/>
    <property type="match status" value="1"/>
</dbReference>
<accession>A0A0C4MT20</accession>
<evidence type="ECO:0000256" key="4">
    <source>
        <dbReference type="ARBA" id="ARBA00023163"/>
    </source>
</evidence>
<dbReference type="PANTHER" id="PTHR31072:SF65">
    <property type="entry name" value="OS09G0410500 PROTEIN"/>
    <property type="match status" value="1"/>
</dbReference>
<evidence type="ECO:0000259" key="7">
    <source>
        <dbReference type="PROSITE" id="PS51369"/>
    </source>
</evidence>
<sequence length="231" mass="25087">MLPYPNPHHFGISQEQPHPNPATAGFPMGPPVVHPDQQHYDHHFFPGHAHYFNSETLEAVLRPPRAASEREVVGVMPVPQGASRNSVAGAGGQGNARARKRPFRTDRHSKIRTAQGVRDRRMRLSLDVARDFFALQDRLGFDKASKTVDWLLTQSKPAIDRLSEPTHRGSGSGDAAMSSPMSAEIVKETAAAGSGKGVCGKDCQQKLFVHGPQLRARPPRVGRAGARGSTT</sequence>
<feature type="region of interest" description="Disordered" evidence="6">
    <location>
        <begin position="1"/>
        <end position="26"/>
    </location>
</feature>
<proteinExistence type="evidence at transcript level"/>
<evidence type="ECO:0000256" key="5">
    <source>
        <dbReference type="ARBA" id="ARBA00023242"/>
    </source>
</evidence>
<dbReference type="GO" id="GO:2000032">
    <property type="term" value="P:regulation of secondary shoot formation"/>
    <property type="evidence" value="ECO:0007669"/>
    <property type="project" value="TreeGrafter"/>
</dbReference>
<evidence type="ECO:0000256" key="3">
    <source>
        <dbReference type="ARBA" id="ARBA00023125"/>
    </source>
</evidence>
<dbReference type="GO" id="GO:0043565">
    <property type="term" value="F:sequence-specific DNA binding"/>
    <property type="evidence" value="ECO:0007669"/>
    <property type="project" value="TreeGrafter"/>
</dbReference>
<dbReference type="InterPro" id="IPR005333">
    <property type="entry name" value="Transcription_factor_TCP"/>
</dbReference>
<keyword evidence="4" id="KW-0804">Transcription</keyword>
<feature type="region of interest" description="Disordered" evidence="6">
    <location>
        <begin position="161"/>
        <end position="181"/>
    </location>
</feature>
<gene>
    <name evidence="8" type="primary">SS32</name>
</gene>
<evidence type="ECO:0000256" key="1">
    <source>
        <dbReference type="ARBA" id="ARBA00004123"/>
    </source>
</evidence>
<feature type="region of interest" description="Disordered" evidence="6">
    <location>
        <begin position="210"/>
        <end position="231"/>
    </location>
</feature>
<keyword evidence="2" id="KW-0805">Transcription regulation</keyword>
<feature type="domain" description="TCP" evidence="7">
    <location>
        <begin position="104"/>
        <end position="162"/>
    </location>
</feature>
<feature type="non-terminal residue" evidence="8">
    <location>
        <position position="231"/>
    </location>
</feature>
<reference evidence="8" key="1">
    <citation type="journal article" date="2015" name="Plant Physiol. Biochem.">
        <title>Systematic mining of salt-tolerant genes in halophyte-Zoysia matrella through cDNA expression library screening.</title>
        <authorList>
            <person name="Chen Y."/>
            <person name="Zong J."/>
            <person name="Tan Z."/>
            <person name="Li L."/>
            <person name="Hu B."/>
            <person name="Chen C."/>
            <person name="Chen J."/>
            <person name="Liu J."/>
        </authorList>
    </citation>
    <scope>NUCLEOTIDE SEQUENCE</scope>
</reference>
<dbReference type="AlphaFoldDB" id="A0A0C4MT20"/>
<dbReference type="GO" id="GO:0005634">
    <property type="term" value="C:nucleus"/>
    <property type="evidence" value="ECO:0007669"/>
    <property type="project" value="UniProtKB-SubCell"/>
</dbReference>
<dbReference type="PROSITE" id="PS51369">
    <property type="entry name" value="TCP"/>
    <property type="match status" value="1"/>
</dbReference>
<evidence type="ECO:0000313" key="8">
    <source>
        <dbReference type="EMBL" id="AIN39833.1"/>
    </source>
</evidence>
<protein>
    <recommendedName>
        <fullName evidence="7">TCP domain-containing protein</fullName>
    </recommendedName>
</protein>
<evidence type="ECO:0000256" key="2">
    <source>
        <dbReference type="ARBA" id="ARBA00023015"/>
    </source>
</evidence>
<dbReference type="Pfam" id="PF03634">
    <property type="entry name" value="TCP"/>
    <property type="match status" value="1"/>
</dbReference>
<dbReference type="GO" id="GO:0003700">
    <property type="term" value="F:DNA-binding transcription factor activity"/>
    <property type="evidence" value="ECO:0007669"/>
    <property type="project" value="InterPro"/>
</dbReference>
<dbReference type="EMBL" id="KM265170">
    <property type="protein sequence ID" value="AIN39833.1"/>
    <property type="molecule type" value="mRNA"/>
</dbReference>
<comment type="subcellular location">
    <subcellularLocation>
        <location evidence="1">Nucleus</location>
    </subcellularLocation>
</comment>
<keyword evidence="3" id="KW-0238">DNA-binding</keyword>
<feature type="compositionally biased region" description="Low complexity" evidence="6">
    <location>
        <begin position="215"/>
        <end position="231"/>
    </location>
</feature>
<keyword evidence="5" id="KW-0539">Nucleus</keyword>
<dbReference type="InterPro" id="IPR017887">
    <property type="entry name" value="TF_TCP_subgr"/>
</dbReference>
<name>A0A0C4MT20_9POAL</name>
<organism evidence="8">
    <name type="scientific">Zoysia matrella</name>
    <name type="common">Manila grass</name>
    <dbReference type="NCBI Taxonomy" id="38722"/>
    <lineage>
        <taxon>Eukaryota</taxon>
        <taxon>Viridiplantae</taxon>
        <taxon>Streptophyta</taxon>
        <taxon>Embryophyta</taxon>
        <taxon>Tracheophyta</taxon>
        <taxon>Spermatophyta</taxon>
        <taxon>Magnoliopsida</taxon>
        <taxon>Liliopsida</taxon>
        <taxon>Poales</taxon>
        <taxon>Poaceae</taxon>
        <taxon>PACMAD clade</taxon>
        <taxon>Chloridoideae</taxon>
        <taxon>Zoysieae</taxon>
        <taxon>Zoysiinae</taxon>
        <taxon>Zoysia</taxon>
    </lineage>
</organism>